<keyword evidence="6 10" id="KW-0238">DNA-binding</keyword>
<dbReference type="EMBL" id="CP049056">
    <property type="protein sequence ID" value="QIE56692.1"/>
    <property type="molecule type" value="Genomic_DNA"/>
</dbReference>
<dbReference type="InterPro" id="IPR036388">
    <property type="entry name" value="WH-like_DNA-bd_sf"/>
</dbReference>
<dbReference type="InterPro" id="IPR011006">
    <property type="entry name" value="CheY-like_superfamily"/>
</dbReference>
<feature type="modified residue" description="4-aspartylphosphate" evidence="9">
    <location>
        <position position="55"/>
    </location>
</feature>
<evidence type="ECO:0000256" key="7">
    <source>
        <dbReference type="ARBA" id="ARBA00023163"/>
    </source>
</evidence>
<dbReference type="GO" id="GO:0032993">
    <property type="term" value="C:protein-DNA complex"/>
    <property type="evidence" value="ECO:0007669"/>
    <property type="project" value="TreeGrafter"/>
</dbReference>
<keyword evidence="14" id="KW-1185">Reference proteome</keyword>
<dbReference type="Proteomes" id="UP000503336">
    <property type="component" value="Chromosome"/>
</dbReference>
<feature type="domain" description="Response regulatory" evidence="11">
    <location>
        <begin position="6"/>
        <end position="119"/>
    </location>
</feature>
<dbReference type="SUPFAM" id="SSF52172">
    <property type="entry name" value="CheY-like"/>
    <property type="match status" value="1"/>
</dbReference>
<dbReference type="Pfam" id="PF00072">
    <property type="entry name" value="Response_reg"/>
    <property type="match status" value="1"/>
</dbReference>
<evidence type="ECO:0000259" key="11">
    <source>
        <dbReference type="PROSITE" id="PS50110"/>
    </source>
</evidence>
<evidence type="ECO:0000256" key="8">
    <source>
        <dbReference type="ARBA" id="ARBA00067337"/>
    </source>
</evidence>
<protein>
    <recommendedName>
        <fullName evidence="8">Regulatory protein VirG</fullName>
    </recommendedName>
</protein>
<evidence type="ECO:0000313" key="14">
    <source>
        <dbReference type="Proteomes" id="UP000503336"/>
    </source>
</evidence>
<sequence>MESAGKILIVDDDADITGLLDAYLSAERYELLIAHSANEMWAALAETSVDLILLDIILPDADGFQLTTRLRSMTGAAIILISRKSENIDEIVGLELGADDYVTKPFQPRNLLARIRSVLRRYGDRAARDGADTGSEGGAARTLAFGRWRFDPTTHRLLSENGDETVLSANESALLRHMVKNAGTVLSRDELMEATTGRSWEYMDRTVDILIARLRKKVEDNPARPTVIKTVRGVGYVFSGDKS</sequence>
<dbReference type="PANTHER" id="PTHR48111">
    <property type="entry name" value="REGULATOR OF RPOS"/>
    <property type="match status" value="1"/>
</dbReference>
<organism evidence="13 14">
    <name type="scientific">Pikeienuella piscinae</name>
    <dbReference type="NCBI Taxonomy" id="2748098"/>
    <lineage>
        <taxon>Bacteria</taxon>
        <taxon>Pseudomonadati</taxon>
        <taxon>Pseudomonadota</taxon>
        <taxon>Alphaproteobacteria</taxon>
        <taxon>Rhodobacterales</taxon>
        <taxon>Paracoccaceae</taxon>
        <taxon>Pikeienuella</taxon>
    </lineage>
</organism>
<dbReference type="Gene3D" id="6.10.250.690">
    <property type="match status" value="1"/>
</dbReference>
<evidence type="ECO:0000256" key="10">
    <source>
        <dbReference type="PROSITE-ProRule" id="PRU01091"/>
    </source>
</evidence>
<dbReference type="FunFam" id="1.10.10.10:FF:000099">
    <property type="entry name" value="Two-component system response regulator TorR"/>
    <property type="match status" value="1"/>
</dbReference>
<keyword evidence="3 9" id="KW-0597">Phosphoprotein</keyword>
<evidence type="ECO:0000259" key="12">
    <source>
        <dbReference type="PROSITE" id="PS51755"/>
    </source>
</evidence>
<dbReference type="Gene3D" id="3.40.50.2300">
    <property type="match status" value="1"/>
</dbReference>
<name>A0A7L5BY72_9RHOB</name>
<dbReference type="SMART" id="SM00862">
    <property type="entry name" value="Trans_reg_C"/>
    <property type="match status" value="1"/>
</dbReference>
<dbReference type="InterPro" id="IPR039420">
    <property type="entry name" value="WalR-like"/>
</dbReference>
<evidence type="ECO:0000256" key="2">
    <source>
        <dbReference type="ARBA" id="ARBA00022490"/>
    </source>
</evidence>
<gene>
    <name evidence="13" type="ORF">G5B40_15390</name>
</gene>
<evidence type="ECO:0000256" key="4">
    <source>
        <dbReference type="ARBA" id="ARBA00023012"/>
    </source>
</evidence>
<dbReference type="InterPro" id="IPR016032">
    <property type="entry name" value="Sig_transdc_resp-reg_C-effctor"/>
</dbReference>
<keyword evidence="5" id="KW-0805">Transcription regulation</keyword>
<dbReference type="Gene3D" id="1.10.10.10">
    <property type="entry name" value="Winged helix-like DNA-binding domain superfamily/Winged helix DNA-binding domain"/>
    <property type="match status" value="1"/>
</dbReference>
<dbReference type="PROSITE" id="PS50110">
    <property type="entry name" value="RESPONSE_REGULATORY"/>
    <property type="match status" value="1"/>
</dbReference>
<dbReference type="PANTHER" id="PTHR48111:SF4">
    <property type="entry name" value="DNA-BINDING DUAL TRANSCRIPTIONAL REGULATOR OMPR"/>
    <property type="match status" value="1"/>
</dbReference>
<evidence type="ECO:0000256" key="1">
    <source>
        <dbReference type="ARBA" id="ARBA00004496"/>
    </source>
</evidence>
<dbReference type="GO" id="GO:0000156">
    <property type="term" value="F:phosphorelay response regulator activity"/>
    <property type="evidence" value="ECO:0007669"/>
    <property type="project" value="TreeGrafter"/>
</dbReference>
<evidence type="ECO:0000256" key="5">
    <source>
        <dbReference type="ARBA" id="ARBA00023015"/>
    </source>
</evidence>
<keyword evidence="2" id="KW-0963">Cytoplasm</keyword>
<feature type="DNA-binding region" description="OmpR/PhoB-type" evidence="10">
    <location>
        <begin position="140"/>
        <end position="240"/>
    </location>
</feature>
<evidence type="ECO:0000256" key="9">
    <source>
        <dbReference type="PROSITE-ProRule" id="PRU00169"/>
    </source>
</evidence>
<proteinExistence type="predicted"/>
<dbReference type="GO" id="GO:0006355">
    <property type="term" value="P:regulation of DNA-templated transcription"/>
    <property type="evidence" value="ECO:0007669"/>
    <property type="project" value="InterPro"/>
</dbReference>
<evidence type="ECO:0000313" key="13">
    <source>
        <dbReference type="EMBL" id="QIE56692.1"/>
    </source>
</evidence>
<comment type="subcellular location">
    <subcellularLocation>
        <location evidence="1">Cytoplasm</location>
    </subcellularLocation>
</comment>
<dbReference type="SUPFAM" id="SSF46894">
    <property type="entry name" value="C-terminal effector domain of the bipartite response regulators"/>
    <property type="match status" value="1"/>
</dbReference>
<dbReference type="InterPro" id="IPR001867">
    <property type="entry name" value="OmpR/PhoB-type_DNA-bd"/>
</dbReference>
<dbReference type="GO" id="GO:0005829">
    <property type="term" value="C:cytosol"/>
    <property type="evidence" value="ECO:0007669"/>
    <property type="project" value="TreeGrafter"/>
</dbReference>
<dbReference type="GO" id="GO:0000976">
    <property type="term" value="F:transcription cis-regulatory region binding"/>
    <property type="evidence" value="ECO:0007669"/>
    <property type="project" value="TreeGrafter"/>
</dbReference>
<dbReference type="Pfam" id="PF00486">
    <property type="entry name" value="Trans_reg_C"/>
    <property type="match status" value="1"/>
</dbReference>
<dbReference type="AlphaFoldDB" id="A0A7L5BY72"/>
<evidence type="ECO:0000256" key="6">
    <source>
        <dbReference type="ARBA" id="ARBA00023125"/>
    </source>
</evidence>
<dbReference type="RefSeq" id="WP_165100300.1">
    <property type="nucleotide sequence ID" value="NZ_CP049056.1"/>
</dbReference>
<dbReference type="InterPro" id="IPR001789">
    <property type="entry name" value="Sig_transdc_resp-reg_receiver"/>
</dbReference>
<evidence type="ECO:0000256" key="3">
    <source>
        <dbReference type="ARBA" id="ARBA00022553"/>
    </source>
</evidence>
<dbReference type="KEGG" id="hdh:G5B40_15390"/>
<dbReference type="SMART" id="SM00448">
    <property type="entry name" value="REC"/>
    <property type="match status" value="1"/>
</dbReference>
<accession>A0A7L5BY72</accession>
<reference evidence="13 14" key="1">
    <citation type="submission" date="2020-02" db="EMBL/GenBank/DDBJ databases">
        <title>complete genome sequence of Rhodobacteraceae bacterium.</title>
        <authorList>
            <person name="Park J."/>
            <person name="Kim Y.-S."/>
            <person name="Kim K.-H."/>
        </authorList>
    </citation>
    <scope>NUCLEOTIDE SEQUENCE [LARGE SCALE GENOMIC DNA]</scope>
    <source>
        <strain evidence="13 14">RR4-56</strain>
    </source>
</reference>
<keyword evidence="7" id="KW-0804">Transcription</keyword>
<dbReference type="CDD" id="cd00383">
    <property type="entry name" value="trans_reg_C"/>
    <property type="match status" value="1"/>
</dbReference>
<keyword evidence="4" id="KW-0902">Two-component regulatory system</keyword>
<dbReference type="PROSITE" id="PS51755">
    <property type="entry name" value="OMPR_PHOB"/>
    <property type="match status" value="1"/>
</dbReference>
<feature type="domain" description="OmpR/PhoB-type" evidence="12">
    <location>
        <begin position="140"/>
        <end position="240"/>
    </location>
</feature>